<dbReference type="NCBIfam" id="TIGR00797">
    <property type="entry name" value="matE"/>
    <property type="match status" value="1"/>
</dbReference>
<evidence type="ECO:0000256" key="6">
    <source>
        <dbReference type="ARBA" id="ARBA00022989"/>
    </source>
</evidence>
<dbReference type="InterPro" id="IPR048279">
    <property type="entry name" value="MdtK-like"/>
</dbReference>
<keyword evidence="4" id="KW-1003">Cell membrane</keyword>
<evidence type="ECO:0000256" key="8">
    <source>
        <dbReference type="ARBA" id="ARBA00023136"/>
    </source>
</evidence>
<dbReference type="PANTHER" id="PTHR43298:SF2">
    <property type="entry name" value="FMN_FAD EXPORTER YEEO-RELATED"/>
    <property type="match status" value="1"/>
</dbReference>
<evidence type="ECO:0000256" key="4">
    <source>
        <dbReference type="ARBA" id="ARBA00022475"/>
    </source>
</evidence>
<keyword evidence="3" id="KW-0050">Antiport</keyword>
<dbReference type="PIRSF" id="PIRSF006603">
    <property type="entry name" value="DinF"/>
    <property type="match status" value="1"/>
</dbReference>
<feature type="transmembrane region" description="Helical" evidence="10">
    <location>
        <begin position="278"/>
        <end position="299"/>
    </location>
</feature>
<dbReference type="InterPro" id="IPR050222">
    <property type="entry name" value="MATE_MdtK"/>
</dbReference>
<feature type="transmembrane region" description="Helical" evidence="10">
    <location>
        <begin position="54"/>
        <end position="76"/>
    </location>
</feature>
<evidence type="ECO:0000256" key="3">
    <source>
        <dbReference type="ARBA" id="ARBA00022449"/>
    </source>
</evidence>
<comment type="caution">
    <text evidence="11">The sequence shown here is derived from an EMBL/GenBank/DDBJ whole genome shotgun (WGS) entry which is preliminary data.</text>
</comment>
<dbReference type="GO" id="GO:0015297">
    <property type="term" value="F:antiporter activity"/>
    <property type="evidence" value="ECO:0007669"/>
    <property type="project" value="UniProtKB-KW"/>
</dbReference>
<dbReference type="GO" id="GO:0005886">
    <property type="term" value="C:plasma membrane"/>
    <property type="evidence" value="ECO:0007669"/>
    <property type="project" value="UniProtKB-SubCell"/>
</dbReference>
<dbReference type="Pfam" id="PF01554">
    <property type="entry name" value="MatE"/>
    <property type="match status" value="2"/>
</dbReference>
<keyword evidence="6 10" id="KW-1133">Transmembrane helix</keyword>
<dbReference type="Proteomes" id="UP000245462">
    <property type="component" value="Unassembled WGS sequence"/>
</dbReference>
<dbReference type="RefSeq" id="WP_116678768.1">
    <property type="nucleotide sequence ID" value="NZ_JBGYUN010000111.1"/>
</dbReference>
<feature type="transmembrane region" description="Helical" evidence="10">
    <location>
        <begin position="424"/>
        <end position="443"/>
    </location>
</feature>
<evidence type="ECO:0000256" key="1">
    <source>
        <dbReference type="ARBA" id="ARBA00004651"/>
    </source>
</evidence>
<protein>
    <recommendedName>
        <fullName evidence="9">Multidrug-efflux transporter</fullName>
    </recommendedName>
</protein>
<evidence type="ECO:0000256" key="2">
    <source>
        <dbReference type="ARBA" id="ARBA00022448"/>
    </source>
</evidence>
<dbReference type="GO" id="GO:0042910">
    <property type="term" value="F:xenobiotic transmembrane transporter activity"/>
    <property type="evidence" value="ECO:0007669"/>
    <property type="project" value="InterPro"/>
</dbReference>
<dbReference type="GO" id="GO:0006811">
    <property type="term" value="P:monoatomic ion transport"/>
    <property type="evidence" value="ECO:0007669"/>
    <property type="project" value="UniProtKB-KW"/>
</dbReference>
<keyword evidence="12" id="KW-1185">Reference proteome</keyword>
<keyword evidence="7" id="KW-0406">Ion transport</keyword>
<dbReference type="PANTHER" id="PTHR43298">
    <property type="entry name" value="MULTIDRUG RESISTANCE PROTEIN NORM-RELATED"/>
    <property type="match status" value="1"/>
</dbReference>
<evidence type="ECO:0000313" key="12">
    <source>
        <dbReference type="Proteomes" id="UP000245462"/>
    </source>
</evidence>
<reference evidence="11 12" key="1">
    <citation type="submission" date="2018-04" db="EMBL/GenBank/DDBJ databases">
        <title>Genomic Encyclopedia of Type Strains, Phase IV (KMG-IV): sequencing the most valuable type-strain genomes for metagenomic binning, comparative biology and taxonomic classification.</title>
        <authorList>
            <person name="Goeker M."/>
        </authorList>
    </citation>
    <scope>NUCLEOTIDE SEQUENCE [LARGE SCALE GENOMIC DNA]</scope>
    <source>
        <strain evidence="11 12">DSM 28520</strain>
    </source>
</reference>
<evidence type="ECO:0000256" key="7">
    <source>
        <dbReference type="ARBA" id="ARBA00023065"/>
    </source>
</evidence>
<comment type="subcellular location">
    <subcellularLocation>
        <location evidence="1">Cell membrane</location>
        <topology evidence="1">Multi-pass membrane protein</topology>
    </subcellularLocation>
</comment>
<sequence length="448" mass="49662">MDSETRLKSHYRALLRLGLPIIVGQLGIIMVSFIDNVMVGHHSMNELAAASFVNNLLMLLYVFGIAFGYGLTPMVASSDHRQRHFSVGILFRHSLRVNLWMGVLLVGIAVGLIPLFGVFNLPDELRPVVMPYYWIQVGGLILVMGFNTLKQLYDGMSDTKTPMYVTVTGNFLNMVLNYLLIFGIGFLPELGLVGAGLATLMARVVMLLALMYIFARRKSWQPLRMGFARTVHLRRVYRRLFGIGMPVAVQMGLEAASFTIVIVFVGRLGGQALAAHQIVSVITTIGYMIYYGIGAATTIHISHYRLRGKPAEVRRIAADAYRMSALGALVVVVILLVFRERLSYLFTADAEVAAIVSLTLLPVIFYQFGDALQITYSNALRGLERVRSLAPASAVCHVLLAPSLSYLLAFVLLEGDRAVRLAGIWWAFPISLTLLGLLFYANFRKNTH</sequence>
<feature type="transmembrane region" description="Helical" evidence="10">
    <location>
        <begin position="320"/>
        <end position="338"/>
    </location>
</feature>
<accession>A0A2U1FMP7</accession>
<feature type="transmembrane region" description="Helical" evidence="10">
    <location>
        <begin position="236"/>
        <end position="266"/>
    </location>
</feature>
<evidence type="ECO:0000313" key="11">
    <source>
        <dbReference type="EMBL" id="PVZ13475.1"/>
    </source>
</evidence>
<keyword evidence="2" id="KW-0813">Transport</keyword>
<feature type="transmembrane region" description="Helical" evidence="10">
    <location>
        <begin position="13"/>
        <end position="34"/>
    </location>
</feature>
<dbReference type="OrthoDB" id="9780160at2"/>
<dbReference type="InterPro" id="IPR002528">
    <property type="entry name" value="MATE_fam"/>
</dbReference>
<feature type="transmembrane region" description="Helical" evidence="10">
    <location>
        <begin position="344"/>
        <end position="368"/>
    </location>
</feature>
<evidence type="ECO:0000256" key="9">
    <source>
        <dbReference type="ARBA" id="ARBA00031636"/>
    </source>
</evidence>
<evidence type="ECO:0000256" key="5">
    <source>
        <dbReference type="ARBA" id="ARBA00022692"/>
    </source>
</evidence>
<dbReference type="GeneID" id="94550230"/>
<feature type="transmembrane region" description="Helical" evidence="10">
    <location>
        <begin position="192"/>
        <end position="215"/>
    </location>
</feature>
<keyword evidence="8 10" id="KW-0472">Membrane</keyword>
<feature type="transmembrane region" description="Helical" evidence="10">
    <location>
        <begin position="97"/>
        <end position="119"/>
    </location>
</feature>
<feature type="transmembrane region" description="Helical" evidence="10">
    <location>
        <begin position="389"/>
        <end position="412"/>
    </location>
</feature>
<gene>
    <name evidence="11" type="ORF">C7382_103172</name>
</gene>
<keyword evidence="5 10" id="KW-0812">Transmembrane</keyword>
<organism evidence="11 12">
    <name type="scientific">Porphyromonas loveana</name>
    <dbReference type="NCBI Taxonomy" id="1884669"/>
    <lineage>
        <taxon>Bacteria</taxon>
        <taxon>Pseudomonadati</taxon>
        <taxon>Bacteroidota</taxon>
        <taxon>Bacteroidia</taxon>
        <taxon>Bacteroidales</taxon>
        <taxon>Porphyromonadaceae</taxon>
        <taxon>Porphyromonas</taxon>
    </lineage>
</organism>
<feature type="transmembrane region" description="Helical" evidence="10">
    <location>
        <begin position="161"/>
        <end position="186"/>
    </location>
</feature>
<proteinExistence type="predicted"/>
<feature type="transmembrane region" description="Helical" evidence="10">
    <location>
        <begin position="131"/>
        <end position="149"/>
    </location>
</feature>
<name>A0A2U1FMP7_9PORP</name>
<evidence type="ECO:0000256" key="10">
    <source>
        <dbReference type="SAM" id="Phobius"/>
    </source>
</evidence>
<dbReference type="EMBL" id="QEKY01000003">
    <property type="protein sequence ID" value="PVZ13475.1"/>
    <property type="molecule type" value="Genomic_DNA"/>
</dbReference>
<dbReference type="AlphaFoldDB" id="A0A2U1FMP7"/>